<comment type="caution">
    <text evidence="7">The sequence shown here is derived from an EMBL/GenBank/DDBJ whole genome shotgun (WGS) entry which is preliminary data.</text>
</comment>
<feature type="transmembrane region" description="Helical" evidence="6">
    <location>
        <begin position="308"/>
        <end position="334"/>
    </location>
</feature>
<name>A0ABU4RVB6_9GAMM</name>
<dbReference type="PANTHER" id="PTHR21716:SF16">
    <property type="entry name" value="BLL1467 PROTEIN"/>
    <property type="match status" value="1"/>
</dbReference>
<keyword evidence="5 6" id="KW-0472">Membrane</keyword>
<organism evidence="7 8">
    <name type="scientific">Gilvimarinus gilvus</name>
    <dbReference type="NCBI Taxonomy" id="3058038"/>
    <lineage>
        <taxon>Bacteria</taxon>
        <taxon>Pseudomonadati</taxon>
        <taxon>Pseudomonadota</taxon>
        <taxon>Gammaproteobacteria</taxon>
        <taxon>Cellvibrionales</taxon>
        <taxon>Cellvibrionaceae</taxon>
        <taxon>Gilvimarinus</taxon>
    </lineage>
</organism>
<feature type="transmembrane region" description="Helical" evidence="6">
    <location>
        <begin position="70"/>
        <end position="91"/>
    </location>
</feature>
<evidence type="ECO:0000256" key="5">
    <source>
        <dbReference type="ARBA" id="ARBA00023136"/>
    </source>
</evidence>
<evidence type="ECO:0000256" key="3">
    <source>
        <dbReference type="ARBA" id="ARBA00022692"/>
    </source>
</evidence>
<feature type="transmembrane region" description="Helical" evidence="6">
    <location>
        <begin position="253"/>
        <end position="271"/>
    </location>
</feature>
<feature type="transmembrane region" description="Helical" evidence="6">
    <location>
        <begin position="211"/>
        <end position="233"/>
    </location>
</feature>
<keyword evidence="3 6" id="KW-0812">Transmembrane</keyword>
<reference evidence="7 8" key="1">
    <citation type="submission" date="2023-11" db="EMBL/GenBank/DDBJ databases">
        <title>Gilvimarinus fulvus sp. nov., isolated from the surface of Kelp.</title>
        <authorList>
            <person name="Sun Y.Y."/>
            <person name="Gong Y."/>
            <person name="Du Z.J."/>
        </authorList>
    </citation>
    <scope>NUCLEOTIDE SEQUENCE [LARGE SCALE GENOMIC DNA]</scope>
    <source>
        <strain evidence="7 8">SDUM040013</strain>
    </source>
</reference>
<feature type="transmembrane region" description="Helical" evidence="6">
    <location>
        <begin position="41"/>
        <end position="58"/>
    </location>
</feature>
<dbReference type="Pfam" id="PF01594">
    <property type="entry name" value="AI-2E_transport"/>
    <property type="match status" value="1"/>
</dbReference>
<evidence type="ECO:0000256" key="6">
    <source>
        <dbReference type="SAM" id="Phobius"/>
    </source>
</evidence>
<evidence type="ECO:0000256" key="1">
    <source>
        <dbReference type="ARBA" id="ARBA00004141"/>
    </source>
</evidence>
<feature type="transmembrane region" description="Helical" evidence="6">
    <location>
        <begin position="278"/>
        <end position="296"/>
    </location>
</feature>
<evidence type="ECO:0000313" key="7">
    <source>
        <dbReference type="EMBL" id="MDX6848614.1"/>
    </source>
</evidence>
<keyword evidence="8" id="KW-1185">Reference proteome</keyword>
<proteinExistence type="inferred from homology"/>
<dbReference type="EMBL" id="JAXAFO010000005">
    <property type="protein sequence ID" value="MDX6848614.1"/>
    <property type="molecule type" value="Genomic_DNA"/>
</dbReference>
<dbReference type="RefSeq" id="WP_302724667.1">
    <property type="nucleotide sequence ID" value="NZ_JAULRU010000823.1"/>
</dbReference>
<dbReference type="InterPro" id="IPR002549">
    <property type="entry name" value="AI-2E-like"/>
</dbReference>
<gene>
    <name evidence="7" type="ORF">SCD92_04535</name>
</gene>
<evidence type="ECO:0000313" key="8">
    <source>
        <dbReference type="Proteomes" id="UP001273505"/>
    </source>
</evidence>
<feature type="transmembrane region" description="Helical" evidence="6">
    <location>
        <begin position="20"/>
        <end position="35"/>
    </location>
</feature>
<evidence type="ECO:0000256" key="4">
    <source>
        <dbReference type="ARBA" id="ARBA00022989"/>
    </source>
</evidence>
<accession>A0ABU4RVB6</accession>
<dbReference type="Proteomes" id="UP001273505">
    <property type="component" value="Unassembled WGS sequence"/>
</dbReference>
<keyword evidence="4 6" id="KW-1133">Transmembrane helix</keyword>
<evidence type="ECO:0000256" key="2">
    <source>
        <dbReference type="ARBA" id="ARBA00009773"/>
    </source>
</evidence>
<dbReference type="PANTHER" id="PTHR21716">
    <property type="entry name" value="TRANSMEMBRANE PROTEIN"/>
    <property type="match status" value="1"/>
</dbReference>
<protein>
    <submittedName>
        <fullName evidence="7">AI-2E family transporter</fullName>
    </submittedName>
</protein>
<comment type="similarity">
    <text evidence="2">Belongs to the autoinducer-2 exporter (AI-2E) (TC 2.A.86) family.</text>
</comment>
<feature type="transmembrane region" description="Helical" evidence="6">
    <location>
        <begin position="148"/>
        <end position="174"/>
    </location>
</feature>
<sequence length="363" mass="39547">MTSKVKTAWISTVDRSDARYAINVLMFFAIVYTVYFAKSLLVPVFVAGFVALFCSPLVKGLQLVKVPKPIGSVLVIGALLTLVTYVINLLVEPASRWLQTVPYILHRLKSEVNGVAEPLAAIRGGATAETDSASGAMGGAVDASVDSLIALLAETTVIFAIQLGAIVVITYFFLSFGEDLVRNTVSFQKTMSKKKTIVSVFSAIQNDVSRYVLVISLINILLGICTAAVLYALGVRDALLWGALATMLNFAPYIGPMLLTVILTGVGYIEFYNIQEALIVPGAFLILNFLECQFITPTCLGQRFNVNPLFVVLWMFFWGWLWGAVGMLLAIPLLMCCRILAAQLNLLGGWERVLKSRNSARSL</sequence>
<comment type="subcellular location">
    <subcellularLocation>
        <location evidence="1">Membrane</location>
        <topology evidence="1">Multi-pass membrane protein</topology>
    </subcellularLocation>
</comment>